<keyword evidence="3" id="KW-1185">Reference proteome</keyword>
<proteinExistence type="predicted"/>
<gene>
    <name evidence="2" type="primary">Aste57867_10241</name>
    <name evidence="1" type="ORF">As57867_010202</name>
    <name evidence="2" type="ORF">ASTE57867_10241</name>
</gene>
<dbReference type="AlphaFoldDB" id="A0A485KQC4"/>
<accession>A0A485KQC4</accession>
<organism evidence="2 3">
    <name type="scientific">Aphanomyces stellatus</name>
    <dbReference type="NCBI Taxonomy" id="120398"/>
    <lineage>
        <taxon>Eukaryota</taxon>
        <taxon>Sar</taxon>
        <taxon>Stramenopiles</taxon>
        <taxon>Oomycota</taxon>
        <taxon>Saprolegniomycetes</taxon>
        <taxon>Saprolegniales</taxon>
        <taxon>Verrucalvaceae</taxon>
        <taxon>Aphanomyces</taxon>
    </lineage>
</organism>
<dbReference type="EMBL" id="VJMH01005193">
    <property type="protein sequence ID" value="KAF0699189.1"/>
    <property type="molecule type" value="Genomic_DNA"/>
</dbReference>
<dbReference type="OrthoDB" id="270970at2759"/>
<reference evidence="1" key="2">
    <citation type="submission" date="2019-06" db="EMBL/GenBank/DDBJ databases">
        <title>Genomics analysis of Aphanomyces spp. identifies a new class of oomycete effector associated with host adaptation.</title>
        <authorList>
            <person name="Gaulin E."/>
        </authorList>
    </citation>
    <scope>NUCLEOTIDE SEQUENCE</scope>
    <source>
        <strain evidence="1">CBS 578.67</strain>
    </source>
</reference>
<reference evidence="2 3" key="1">
    <citation type="submission" date="2019-03" db="EMBL/GenBank/DDBJ databases">
        <authorList>
            <person name="Gaulin E."/>
            <person name="Dumas B."/>
        </authorList>
    </citation>
    <scope>NUCLEOTIDE SEQUENCE [LARGE SCALE GENOMIC DNA]</scope>
    <source>
        <strain evidence="2">CBS 568.67</strain>
    </source>
</reference>
<evidence type="ECO:0000313" key="2">
    <source>
        <dbReference type="EMBL" id="VFT87116.1"/>
    </source>
</evidence>
<dbReference type="EMBL" id="CAADRA010005214">
    <property type="protein sequence ID" value="VFT87116.1"/>
    <property type="molecule type" value="Genomic_DNA"/>
</dbReference>
<dbReference type="Proteomes" id="UP000332933">
    <property type="component" value="Unassembled WGS sequence"/>
</dbReference>
<evidence type="ECO:0000313" key="3">
    <source>
        <dbReference type="Proteomes" id="UP000332933"/>
    </source>
</evidence>
<protein>
    <submittedName>
        <fullName evidence="2">Aste57867_10241 protein</fullName>
    </submittedName>
</protein>
<name>A0A485KQC4_9STRA</name>
<sequence length="135" mass="15132">MHDPSRLTMLIAVQDSKLFQGEMGQCRIVLQSLAHGKVVDQWVLMTVNGRSQGEVNVRMQMLGLSTRDHGRQGSPCGGSSAARTFESALCPAASQRQVVAVQLMRKQVHDKFNHDIQQELLRRRQQANPMAKLMH</sequence>
<evidence type="ECO:0000313" key="1">
    <source>
        <dbReference type="EMBL" id="KAF0699189.1"/>
    </source>
</evidence>